<feature type="compositionally biased region" description="Basic and acidic residues" evidence="1">
    <location>
        <begin position="1189"/>
        <end position="1201"/>
    </location>
</feature>
<feature type="region of interest" description="Disordered" evidence="1">
    <location>
        <begin position="1103"/>
        <end position="1375"/>
    </location>
</feature>
<dbReference type="InterPro" id="IPR031961">
    <property type="entry name" value="DUF4780"/>
</dbReference>
<dbReference type="Pfam" id="PF16012">
    <property type="entry name" value="DUF4780"/>
    <property type="match status" value="2"/>
</dbReference>
<feature type="domain" description="DUF4780" evidence="2">
    <location>
        <begin position="1808"/>
        <end position="1919"/>
    </location>
</feature>
<feature type="compositionally biased region" description="Polar residues" evidence="1">
    <location>
        <begin position="161"/>
        <end position="207"/>
    </location>
</feature>
<feature type="compositionally biased region" description="Low complexity" evidence="1">
    <location>
        <begin position="1023"/>
        <end position="1034"/>
    </location>
</feature>
<organism evidence="3">
    <name type="scientific">Spodoptera frugiperda</name>
    <name type="common">Fall armyworm</name>
    <dbReference type="NCBI Taxonomy" id="7108"/>
    <lineage>
        <taxon>Eukaryota</taxon>
        <taxon>Metazoa</taxon>
        <taxon>Ecdysozoa</taxon>
        <taxon>Arthropoda</taxon>
        <taxon>Hexapoda</taxon>
        <taxon>Insecta</taxon>
        <taxon>Pterygota</taxon>
        <taxon>Neoptera</taxon>
        <taxon>Endopterygota</taxon>
        <taxon>Lepidoptera</taxon>
        <taxon>Glossata</taxon>
        <taxon>Ditrysia</taxon>
        <taxon>Noctuoidea</taxon>
        <taxon>Noctuidae</taxon>
        <taxon>Amphipyrinae</taxon>
        <taxon>Spodoptera</taxon>
    </lineage>
</organism>
<feature type="compositionally biased region" description="Basic and acidic residues" evidence="1">
    <location>
        <begin position="289"/>
        <end position="299"/>
    </location>
</feature>
<sequence length="2181" mass="251387">MAIVKSCCIDVTKYQDVKILIKQECNISDFILDNLVNDSTAVGTKKVRIGLTDNAEGYKVMKCLDGYRMPGNYVLKAMPVGKTATNLPTQGAFDTHMSYQDHPRNDYSAAPRNDYMGQSNSFNNQPHGSGMHSTAPHVARPTHGQGGHSSQMEINRPSPWATGNNSTQWTAGPSMASQVPQNTFGGFNSPQASITSPFGQQHHQNPVHSRPDMRPGFNQTRTHTEQSYGGYPPKTNVPEVPANSRYRWFRKVGNETQLPKSPSTSPKSYTDEPETLNPSSNPSSPDSPVEDKTDIKDDTVTESTGNNETDPSEKKLSKKARKREEARLRDLSKISSTCRRRLYWWIKRGKTFMEARQLCETRFKNIPEYAAAKKEKKIEEQQKFLRKLDPEQQARAERFVNLINKAEKTGKYICVRVTDTETPMSDEQLNQLQDKVLELVEEEQGNVPSICGCTARYGTLKLAFTTEESVEWLEKHLPDLHLWEGASLGLINIKDKRPAIGVAYIPDPTLDQNSIIKMLKEENPLIDFSNWWISSIKADGSNGFSVTFAVDQDSVPALLENNCFIHIARRKIKMRIKTKRVTGPKPTKHFGPKGPSQISPELMDQWYSTPLEQWYPGLMGGVVTGPIPQPMGPMGEMGQEPTNFYSFDQYYAPSSWQPQNFGGGKKNKAYDRWNDNRPRNKNGPRGSSNNSGSGKFGGPSQQNKHKGQQNKPRSQGGPNYIKPGTYIRPGSNKPKQNNKSGNNNRPGQNNKPGNTNNNPGQNSRPGNTNSAPADMGQNQETWLKDPSTSQTKENNSIPIMSQVSSTNVFKKNTFPSSLTSVSKTAKKGRIQSIPVSFNIITPGLKRLVLEPRQETRHALRSIETVDTNTASRAPIHSRYPPSQPYQQEKSVTIMKDNFQGPTPYNISNPGAQTGSGGQQYPTTAPSSSPWQSQEYEKRHGFSPRRDTIAHGGRSVERRPSPPARRISPPGRRVSPHARKFSPAGKRPSPDRHVLTHHTASHSHHPGRRDSPHKRPSPMRRLVSPPRRTSPGRRPSPGRRDSPQRMSRYSPERHHSDKLDKFTQDKLKQVRPAYEPSSHASNQAMYSGGYRSDVRDSVQYMQGVRQGQRISPWQRDEPAALKKPDDDRRDLTRMQMGRDRMPDAVVDPKHGITPQRKSRSPVRRERSPLRDRYKRHSPSPRSSHSPRRSWALEKRRSPEIRDAPPPPSWPGQKGREAESFSRTPRTFPEREQDEGPKHVPVWQRPFGKDEDPRDRRPDNNDRRPFIEDKVRPTKEVPVREPVPHPSHSERFVQREPKFTPRDDYEADRRDAYRRREPSVERKPHPQREDYDQVRRPREHEERMHPDEYHRRREPSPRRDSRKDDAANPIIDKDFEDIYKRALQFKKKAEELRRLGSKKRDDYVEDEARSYHSEREREDRSQRYEDRHRYREEELLRHREREERPRDDRPRDDRPRDDRPRDDRPRDDRPRDDRPRDDRLRDDRPRDDRSRDDRPRDDRSRDDGPRDDRQRDDRPRHDPRPDDMRRPEFRPREEYSKQPDREQDRRFTVNPAIRVKRDKAIEEICKKLLDKHPQYQPAKEEYRARIMEELQLAIARIVFDMFGDSDVAFIEIIIKFQAKYSYKDEEKILQDVMSSLPSHYRASKRQAPEPAEVPAKIARRSASPSIKTEPDARPKLSQSRWNVDMLPPELVTMPMLSMQPGMATVLPPGVVPMMVPAPFMHPYKPVSPTPVFAPEPEQLQYQEQASSSDDDMHKLYLCKDDFDQISAHQADLLKEFLITQMIKETQISQGWAPDFTLKGLQNTYRYEILTKDDITRDWLINLDFSQFEPFHVLAYTKEELWYQRAAVWLPGHSRSRNIEPLDKLKLQNKKLEGVNVHSWKYVKKIVTQKGTRLYVDMPPASARALEKHKMMLSYELQKVNVFLKSVAVDKNVFDAGLKQQSTITTSQISDAIQNSPMPSLSYDPSLVKITLKGCKTLTLTQARKIKEVLIYQMFRYHQQDGSSRTDFIKYGFFPPNSFGVIPQNPETKKWLLSQHLGKVNRQTIVVQGGQDEYTRYFRMTAVVPNENYIVPGIVAERIKQSNQGVKGINFNLWKPIRATSEWKKAMFEVDIDLESLETLSHMKYQLDYVDQFNVTHSVYFKSEHTEQALEEMIHKYKAEMSDSYDVANMDLDSDSGDDVICLD</sequence>
<feature type="compositionally biased region" description="Basic and acidic residues" evidence="1">
    <location>
        <begin position="1387"/>
        <end position="1545"/>
    </location>
</feature>
<feature type="compositionally biased region" description="Low complexity" evidence="1">
    <location>
        <begin position="746"/>
        <end position="762"/>
    </location>
</feature>
<feature type="compositionally biased region" description="Basic and acidic residues" evidence="1">
    <location>
        <begin position="1113"/>
        <end position="1149"/>
    </location>
</feature>
<accession>A0A2H1VJU1</accession>
<feature type="region of interest" description="Disordered" evidence="1">
    <location>
        <begin position="113"/>
        <end position="240"/>
    </location>
</feature>
<feature type="region of interest" description="Disordered" evidence="1">
    <location>
        <begin position="253"/>
        <end position="327"/>
    </location>
</feature>
<feature type="compositionally biased region" description="Basic and acidic residues" evidence="1">
    <location>
        <begin position="668"/>
        <end position="678"/>
    </location>
</feature>
<feature type="compositionally biased region" description="Low complexity" evidence="1">
    <location>
        <begin position="277"/>
        <end position="287"/>
    </location>
</feature>
<feature type="compositionally biased region" description="Basic and acidic residues" evidence="1">
    <location>
        <begin position="1245"/>
        <end position="1375"/>
    </location>
</feature>
<feature type="compositionally biased region" description="Polar residues" evidence="1">
    <location>
        <begin position="899"/>
        <end position="933"/>
    </location>
</feature>
<feature type="compositionally biased region" description="Basic and acidic residues" evidence="1">
    <location>
        <begin position="1226"/>
        <end position="1236"/>
    </location>
</feature>
<name>A0A2H1VJU1_SPOFR</name>
<feature type="compositionally biased region" description="Basic residues" evidence="1">
    <location>
        <begin position="994"/>
        <end position="1017"/>
    </location>
</feature>
<feature type="compositionally biased region" description="Polar residues" evidence="1">
    <location>
        <begin position="116"/>
        <end position="127"/>
    </location>
</feature>
<feature type="compositionally biased region" description="Low complexity" evidence="1">
    <location>
        <begin position="259"/>
        <end position="268"/>
    </location>
</feature>
<feature type="compositionally biased region" description="Low complexity" evidence="1">
    <location>
        <begin position="963"/>
        <end position="972"/>
    </location>
</feature>
<feature type="compositionally biased region" description="Polar residues" evidence="1">
    <location>
        <begin position="733"/>
        <end position="745"/>
    </location>
</feature>
<feature type="region of interest" description="Disordered" evidence="1">
    <location>
        <begin position="656"/>
        <end position="797"/>
    </location>
</feature>
<feature type="compositionally biased region" description="Polar residues" evidence="1">
    <location>
        <begin position="217"/>
        <end position="227"/>
    </location>
</feature>
<feature type="domain" description="DUF4780" evidence="2">
    <location>
        <begin position="411"/>
        <end position="567"/>
    </location>
</feature>
<protein>
    <submittedName>
        <fullName evidence="3">SFRICE_003270</fullName>
    </submittedName>
</protein>
<gene>
    <name evidence="3" type="ORF">SFRICE_003270</name>
</gene>
<evidence type="ECO:0000259" key="2">
    <source>
        <dbReference type="Pfam" id="PF16012"/>
    </source>
</evidence>
<feature type="compositionally biased region" description="Basic and acidic residues" evidence="1">
    <location>
        <begin position="934"/>
        <end position="959"/>
    </location>
</feature>
<reference evidence="3" key="1">
    <citation type="submission" date="2016-07" db="EMBL/GenBank/DDBJ databases">
        <authorList>
            <person name="Bretaudeau A."/>
        </authorList>
    </citation>
    <scope>NUCLEOTIDE SEQUENCE</scope>
    <source>
        <strain evidence="3">Rice</strain>
        <tissue evidence="3">Whole body</tissue>
    </source>
</reference>
<feature type="region of interest" description="Disordered" evidence="1">
    <location>
        <begin position="866"/>
        <end position="1063"/>
    </location>
</feature>
<feature type="compositionally biased region" description="Basic and acidic residues" evidence="1">
    <location>
        <begin position="1049"/>
        <end position="1063"/>
    </location>
</feature>
<feature type="compositionally biased region" description="Basic and acidic residues" evidence="1">
    <location>
        <begin position="1161"/>
        <end position="1170"/>
    </location>
</feature>
<feature type="compositionally biased region" description="Polar residues" evidence="1">
    <location>
        <begin position="763"/>
        <end position="797"/>
    </location>
</feature>
<feature type="compositionally biased region" description="Low complexity" evidence="1">
    <location>
        <begin position="681"/>
        <end position="693"/>
    </location>
</feature>
<evidence type="ECO:0000256" key="1">
    <source>
        <dbReference type="SAM" id="MobiDB-lite"/>
    </source>
</evidence>
<feature type="region of interest" description="Disordered" evidence="1">
    <location>
        <begin position="1638"/>
        <end position="1677"/>
    </location>
</feature>
<evidence type="ECO:0000313" key="3">
    <source>
        <dbReference type="EMBL" id="SOQ41066.1"/>
    </source>
</evidence>
<proteinExistence type="predicted"/>
<feature type="region of interest" description="Disordered" evidence="1">
    <location>
        <begin position="1387"/>
        <end position="1549"/>
    </location>
</feature>
<dbReference type="EMBL" id="ODYU01002937">
    <property type="protein sequence ID" value="SOQ41066.1"/>
    <property type="molecule type" value="Genomic_DNA"/>
</dbReference>